<name>A0A1E3NND1_9ASCO</name>
<comment type="function">
    <text evidence="7">Catalyzes the ATP-dependent translocation of sphingoid long-chain bases (LCBs) from the cytoplasmic site toward the extracytoplasmic side of the membrane (flip-flop). Involved in the establishment of the functional lipid asymmetry of the plasma membrane. Regulates intracellular levels of LCBs, sphingolipid precursors that are growth inhibitory at increased levels.</text>
</comment>
<evidence type="ECO:0000256" key="2">
    <source>
        <dbReference type="ARBA" id="ARBA00009969"/>
    </source>
</evidence>
<feature type="region of interest" description="Disordered" evidence="9">
    <location>
        <begin position="299"/>
        <end position="324"/>
    </location>
</feature>
<evidence type="ECO:0000256" key="5">
    <source>
        <dbReference type="ARBA" id="ARBA00023055"/>
    </source>
</evidence>
<feature type="transmembrane region" description="Helical" evidence="10">
    <location>
        <begin position="93"/>
        <end position="121"/>
    </location>
</feature>
<dbReference type="GO" id="GO:0005886">
    <property type="term" value="C:plasma membrane"/>
    <property type="evidence" value="ECO:0007669"/>
    <property type="project" value="UniProtKB-SubCell"/>
</dbReference>
<evidence type="ECO:0000256" key="4">
    <source>
        <dbReference type="ARBA" id="ARBA00022989"/>
    </source>
</evidence>
<evidence type="ECO:0000256" key="8">
    <source>
        <dbReference type="ARBA" id="ARBA00041117"/>
    </source>
</evidence>
<reference evidence="11 12" key="1">
    <citation type="journal article" date="2016" name="Proc. Natl. Acad. Sci. U.S.A.">
        <title>Comparative genomics of biotechnologically important yeasts.</title>
        <authorList>
            <person name="Riley R."/>
            <person name="Haridas S."/>
            <person name="Wolfe K.H."/>
            <person name="Lopes M.R."/>
            <person name="Hittinger C.T."/>
            <person name="Goeker M."/>
            <person name="Salamov A.A."/>
            <person name="Wisecaver J.H."/>
            <person name="Long T.M."/>
            <person name="Calvey C.H."/>
            <person name="Aerts A.L."/>
            <person name="Barry K.W."/>
            <person name="Choi C."/>
            <person name="Clum A."/>
            <person name="Coughlan A.Y."/>
            <person name="Deshpande S."/>
            <person name="Douglass A.P."/>
            <person name="Hanson S.J."/>
            <person name="Klenk H.-P."/>
            <person name="LaButti K.M."/>
            <person name="Lapidus A."/>
            <person name="Lindquist E.A."/>
            <person name="Lipzen A.M."/>
            <person name="Meier-Kolthoff J.P."/>
            <person name="Ohm R.A."/>
            <person name="Otillar R.P."/>
            <person name="Pangilinan J.L."/>
            <person name="Peng Y."/>
            <person name="Rokas A."/>
            <person name="Rosa C.A."/>
            <person name="Scheuner C."/>
            <person name="Sibirny A.A."/>
            <person name="Slot J.C."/>
            <person name="Stielow J.B."/>
            <person name="Sun H."/>
            <person name="Kurtzman C.P."/>
            <person name="Blackwell M."/>
            <person name="Grigoriev I.V."/>
            <person name="Jeffries T.W."/>
        </authorList>
    </citation>
    <scope>NUCLEOTIDE SEQUENCE [LARGE SCALE GENOMIC DNA]</scope>
    <source>
        <strain evidence="11 12">NRRL Y-2026</strain>
    </source>
</reference>
<organism evidence="11 12">
    <name type="scientific">Pichia membranifaciens NRRL Y-2026</name>
    <dbReference type="NCBI Taxonomy" id="763406"/>
    <lineage>
        <taxon>Eukaryota</taxon>
        <taxon>Fungi</taxon>
        <taxon>Dikarya</taxon>
        <taxon>Ascomycota</taxon>
        <taxon>Saccharomycotina</taxon>
        <taxon>Pichiomycetes</taxon>
        <taxon>Pichiales</taxon>
        <taxon>Pichiaceae</taxon>
        <taxon>Pichia</taxon>
    </lineage>
</organism>
<keyword evidence="5" id="KW-0445">Lipid transport</keyword>
<dbReference type="EMBL" id="KV454002">
    <property type="protein sequence ID" value="ODQ47158.1"/>
    <property type="molecule type" value="Genomic_DNA"/>
</dbReference>
<dbReference type="GeneID" id="30177372"/>
<dbReference type="InterPro" id="IPR007568">
    <property type="entry name" value="RTA1"/>
</dbReference>
<feature type="compositionally biased region" description="Basic and acidic residues" evidence="9">
    <location>
        <begin position="315"/>
        <end position="324"/>
    </location>
</feature>
<feature type="transmembrane region" description="Helical" evidence="10">
    <location>
        <begin position="217"/>
        <end position="236"/>
    </location>
</feature>
<evidence type="ECO:0000313" key="11">
    <source>
        <dbReference type="EMBL" id="ODQ47158.1"/>
    </source>
</evidence>
<keyword evidence="3 10" id="KW-0812">Transmembrane</keyword>
<dbReference type="PANTHER" id="PTHR31465:SF9">
    <property type="entry name" value="SPHINGOID LONG-CHAIN BASE TRANSPORTER RSB1"/>
    <property type="match status" value="1"/>
</dbReference>
<evidence type="ECO:0000313" key="12">
    <source>
        <dbReference type="Proteomes" id="UP000094455"/>
    </source>
</evidence>
<proteinExistence type="inferred from homology"/>
<dbReference type="RefSeq" id="XP_019018271.1">
    <property type="nucleotide sequence ID" value="XM_019160685.1"/>
</dbReference>
<dbReference type="Pfam" id="PF04479">
    <property type="entry name" value="RTA1"/>
    <property type="match status" value="1"/>
</dbReference>
<comment type="similarity">
    <text evidence="2">Belongs to the lipid-translocating exporter (LTE) (TC 9.A.26.1) family.</text>
</comment>
<dbReference type="Proteomes" id="UP000094455">
    <property type="component" value="Unassembled WGS sequence"/>
</dbReference>
<evidence type="ECO:0000256" key="1">
    <source>
        <dbReference type="ARBA" id="ARBA00004651"/>
    </source>
</evidence>
<dbReference type="GO" id="GO:0006869">
    <property type="term" value="P:lipid transport"/>
    <property type="evidence" value="ECO:0007669"/>
    <property type="project" value="UniProtKB-KW"/>
</dbReference>
<sequence>MDSSAALAAVGAASAGAELYARSFIQGPTPKLASGIGYVVVFSVLFAVNMLSCVFYHQWWFLGSWGVGLVLEIVGYAGRIWYTLNDNSSSAYIMELVCITVAPCFLMAGIYYVLAQLILIFGNDFSRLKPMQYSLIFIICDVISIFVQAAGGGVSDNPSSSTIGRYIMIAGLAFQVFTISVFQVLWYDFLWKIYNTRKLHGDTLFNPKFPHIRARPLLTPFIWGVSLVVILIYTRSIYRLIETSSGWESYLSTNEIYFNILEGVMVSVSALIMASLSPGFVYGRHAHLYIKKDSYSSATAESDGRDEADETLIEAETKGSRDYL</sequence>
<evidence type="ECO:0000256" key="10">
    <source>
        <dbReference type="SAM" id="Phobius"/>
    </source>
</evidence>
<feature type="compositionally biased region" description="Acidic residues" evidence="9">
    <location>
        <begin position="304"/>
        <end position="313"/>
    </location>
</feature>
<evidence type="ECO:0000256" key="9">
    <source>
        <dbReference type="SAM" id="MobiDB-lite"/>
    </source>
</evidence>
<dbReference type="STRING" id="763406.A0A1E3NND1"/>
<feature type="transmembrane region" description="Helical" evidence="10">
    <location>
        <begin position="166"/>
        <end position="190"/>
    </location>
</feature>
<dbReference type="GO" id="GO:0000324">
    <property type="term" value="C:fungal-type vacuole"/>
    <property type="evidence" value="ECO:0007669"/>
    <property type="project" value="TreeGrafter"/>
</dbReference>
<keyword evidence="5" id="KW-0813">Transport</keyword>
<gene>
    <name evidence="11" type="ORF">PICMEDRAFT_15146</name>
</gene>
<evidence type="ECO:0000256" key="6">
    <source>
        <dbReference type="ARBA" id="ARBA00023136"/>
    </source>
</evidence>
<evidence type="ECO:0000256" key="7">
    <source>
        <dbReference type="ARBA" id="ARBA00037472"/>
    </source>
</evidence>
<dbReference type="OrthoDB" id="3358017at2759"/>
<comment type="subcellular location">
    <subcellularLocation>
        <location evidence="1">Cell membrane</location>
        <topology evidence="1">Multi-pass membrane protein</topology>
    </subcellularLocation>
</comment>
<feature type="transmembrane region" description="Helical" evidence="10">
    <location>
        <begin position="33"/>
        <end position="52"/>
    </location>
</feature>
<keyword evidence="12" id="KW-1185">Reference proteome</keyword>
<dbReference type="AlphaFoldDB" id="A0A1E3NND1"/>
<protein>
    <recommendedName>
        <fullName evidence="8">Sphingoid long-chain base transporter RSB1</fullName>
    </recommendedName>
</protein>
<keyword evidence="4 10" id="KW-1133">Transmembrane helix</keyword>
<keyword evidence="6 10" id="KW-0472">Membrane</keyword>
<accession>A0A1E3NND1</accession>
<feature type="transmembrane region" description="Helical" evidence="10">
    <location>
        <begin position="256"/>
        <end position="282"/>
    </location>
</feature>
<feature type="transmembrane region" description="Helical" evidence="10">
    <location>
        <begin position="59"/>
        <end position="81"/>
    </location>
</feature>
<evidence type="ECO:0000256" key="3">
    <source>
        <dbReference type="ARBA" id="ARBA00022692"/>
    </source>
</evidence>
<feature type="transmembrane region" description="Helical" evidence="10">
    <location>
        <begin position="133"/>
        <end position="154"/>
    </location>
</feature>
<dbReference type="PANTHER" id="PTHR31465">
    <property type="entry name" value="PROTEIN RTA1-RELATED"/>
    <property type="match status" value="1"/>
</dbReference>